<evidence type="ECO:0000313" key="3">
    <source>
        <dbReference type="EMBL" id="KKB47702.1"/>
    </source>
</evidence>
<proteinExistence type="predicted"/>
<sequence length="252" mass="27189">MPIKTDDQVRGAMPLTPIFFLIDTSGSMAGQSIEAVNTAMREAIPEVQKFTQQNADVAIRYSVLEFSTGAKWMNEAPGYVEDFKWVDLQASGLTAMGKAYSMLNDKLSRKNGGFLQEHANNAPIIILLTDGVPTDDAAAGLALLRENSWFNQSIKIAMELPGANHSALVEFAGGEEGVIPTDPEKLRQYLGIIAINSATIGSKSQGRSNDSITDDIIKPIKPESSPASSPIPAPSPTKLTDDDDDIFKDIFD</sequence>
<accession>A0A0F5IRE6</accession>
<dbReference type="Pfam" id="PF13519">
    <property type="entry name" value="VWA_2"/>
    <property type="match status" value="1"/>
</dbReference>
<dbReference type="PATRIC" id="fig|927665.4.peg.4678"/>
<feature type="compositionally biased region" description="Polar residues" evidence="1">
    <location>
        <begin position="202"/>
        <end position="211"/>
    </location>
</feature>
<feature type="domain" description="VWFA" evidence="2">
    <location>
        <begin position="17"/>
        <end position="156"/>
    </location>
</feature>
<evidence type="ECO:0000313" key="4">
    <source>
        <dbReference type="Proteomes" id="UP000033047"/>
    </source>
</evidence>
<gene>
    <name evidence="3" type="ORF">HMPREF1535_04559</name>
</gene>
<reference evidence="3 4" key="1">
    <citation type="submission" date="2013-04" db="EMBL/GenBank/DDBJ databases">
        <title>The Genome Sequence of Parabacteroides goldsteinii DSM 19448.</title>
        <authorList>
            <consortium name="The Broad Institute Genomics Platform"/>
            <person name="Earl A."/>
            <person name="Ward D."/>
            <person name="Feldgarden M."/>
            <person name="Gevers D."/>
            <person name="Martens E."/>
            <person name="Sakamoto M."/>
            <person name="Benno Y."/>
            <person name="Song Y."/>
            <person name="Liu C."/>
            <person name="Lee J."/>
            <person name="Bolanos M."/>
            <person name="Vaisanen M.L."/>
            <person name="Finegold S.M."/>
            <person name="Walker B."/>
            <person name="Young S."/>
            <person name="Zeng Q."/>
            <person name="Gargeya S."/>
            <person name="Fitzgerald M."/>
            <person name="Haas B."/>
            <person name="Abouelleil A."/>
            <person name="Allen A.W."/>
            <person name="Alvarado L."/>
            <person name="Arachchi H.M."/>
            <person name="Berlin A.M."/>
            <person name="Chapman S.B."/>
            <person name="Gainer-Dewar J."/>
            <person name="Goldberg J."/>
            <person name="Griggs A."/>
            <person name="Gujja S."/>
            <person name="Hansen M."/>
            <person name="Howarth C."/>
            <person name="Imamovic A."/>
            <person name="Ireland A."/>
            <person name="Larimer J."/>
            <person name="McCowan C."/>
            <person name="Murphy C."/>
            <person name="Pearson M."/>
            <person name="Poon T.W."/>
            <person name="Priest M."/>
            <person name="Roberts A."/>
            <person name="Saif S."/>
            <person name="Shea T."/>
            <person name="Sisk P."/>
            <person name="Sykes S."/>
            <person name="Wortman J."/>
            <person name="Nusbaum C."/>
            <person name="Birren B."/>
        </authorList>
    </citation>
    <scope>NUCLEOTIDE SEQUENCE [LARGE SCALE GENOMIC DNA]</scope>
    <source>
        <strain evidence="3 4">DSM 19448</strain>
    </source>
</reference>
<feature type="region of interest" description="Disordered" evidence="1">
    <location>
        <begin position="202"/>
        <end position="245"/>
    </location>
</feature>
<dbReference type="InterPro" id="IPR036465">
    <property type="entry name" value="vWFA_dom_sf"/>
</dbReference>
<evidence type="ECO:0000259" key="2">
    <source>
        <dbReference type="PROSITE" id="PS50234"/>
    </source>
</evidence>
<dbReference type="HOGENOM" id="CLU_082324_0_1_10"/>
<protein>
    <recommendedName>
        <fullName evidence="2">VWFA domain-containing protein</fullName>
    </recommendedName>
</protein>
<dbReference type="Proteomes" id="UP000033047">
    <property type="component" value="Unassembled WGS sequence"/>
</dbReference>
<organism evidence="3 4">
    <name type="scientific">Parabacteroides goldsteinii DSM 19448 = WAL 12034</name>
    <dbReference type="NCBI Taxonomy" id="927665"/>
    <lineage>
        <taxon>Bacteria</taxon>
        <taxon>Pseudomonadati</taxon>
        <taxon>Bacteroidota</taxon>
        <taxon>Bacteroidia</taxon>
        <taxon>Bacteroidales</taxon>
        <taxon>Tannerellaceae</taxon>
        <taxon>Parabacteroides</taxon>
    </lineage>
</organism>
<name>A0A0F5IRE6_9BACT</name>
<dbReference type="InterPro" id="IPR002035">
    <property type="entry name" value="VWF_A"/>
</dbReference>
<dbReference type="EMBL" id="AQHV01000025">
    <property type="protein sequence ID" value="KKB47702.1"/>
    <property type="molecule type" value="Genomic_DNA"/>
</dbReference>
<dbReference type="SUPFAM" id="SSF53300">
    <property type="entry name" value="vWA-like"/>
    <property type="match status" value="1"/>
</dbReference>
<dbReference type="Gene3D" id="3.40.50.410">
    <property type="entry name" value="von Willebrand factor, type A domain"/>
    <property type="match status" value="1"/>
</dbReference>
<dbReference type="STRING" id="927665.HMPREF1535_04559"/>
<dbReference type="PROSITE" id="PS50234">
    <property type="entry name" value="VWFA"/>
    <property type="match status" value="1"/>
</dbReference>
<evidence type="ECO:0000256" key="1">
    <source>
        <dbReference type="SAM" id="MobiDB-lite"/>
    </source>
</evidence>
<comment type="caution">
    <text evidence="3">The sequence shown here is derived from an EMBL/GenBank/DDBJ whole genome shotgun (WGS) entry which is preliminary data.</text>
</comment>
<dbReference type="RefSeq" id="WP_052716770.1">
    <property type="nucleotide sequence ID" value="NZ_KQ033913.1"/>
</dbReference>
<dbReference type="AlphaFoldDB" id="A0A0F5IRE6"/>